<comment type="function">
    <text evidence="8">Subunits I and II form the functional core of the enzyme complex. Electrons originating in cytochrome c are transferred via heme a and Cu(A) to the binuclear center formed by heme a3 and Cu(B).</text>
</comment>
<evidence type="ECO:0000256" key="1">
    <source>
        <dbReference type="ARBA" id="ARBA00004370"/>
    </source>
</evidence>
<dbReference type="PANTHER" id="PTHR22888:SF9">
    <property type="entry name" value="CYTOCHROME C OXIDASE SUBUNIT 2"/>
    <property type="match status" value="1"/>
</dbReference>
<feature type="domain" description="Cytochrome oxidase subunit II copper A binding" evidence="12">
    <location>
        <begin position="80"/>
        <end position="199"/>
    </location>
</feature>
<evidence type="ECO:0000259" key="12">
    <source>
        <dbReference type="PROSITE" id="PS50857"/>
    </source>
</evidence>
<evidence type="ECO:0000256" key="7">
    <source>
        <dbReference type="ARBA" id="ARBA00023136"/>
    </source>
</evidence>
<dbReference type="InterPro" id="IPR008972">
    <property type="entry name" value="Cupredoxin"/>
</dbReference>
<keyword evidence="5" id="KW-0249">Electron transport</keyword>
<evidence type="ECO:0000256" key="6">
    <source>
        <dbReference type="ARBA" id="ARBA00023008"/>
    </source>
</evidence>
<dbReference type="PROSITE" id="PS00078">
    <property type="entry name" value="COX2"/>
    <property type="match status" value="1"/>
</dbReference>
<feature type="transmembrane region" description="Helical" evidence="11">
    <location>
        <begin position="48"/>
        <end position="68"/>
    </location>
</feature>
<dbReference type="Pfam" id="PF00116">
    <property type="entry name" value="COX2"/>
    <property type="match status" value="1"/>
</dbReference>
<evidence type="ECO:0000256" key="5">
    <source>
        <dbReference type="ARBA" id="ARBA00022982"/>
    </source>
</evidence>
<dbReference type="PROSITE" id="PS50857">
    <property type="entry name" value="COX2_CUA"/>
    <property type="match status" value="1"/>
</dbReference>
<reference evidence="13 14" key="1">
    <citation type="submission" date="2022-06" db="EMBL/GenBank/DDBJ databases">
        <title>Paraconexibacter antarcticus.</title>
        <authorList>
            <person name="Kim C.S."/>
        </authorList>
    </citation>
    <scope>NUCLEOTIDE SEQUENCE [LARGE SCALE GENOMIC DNA]</scope>
    <source>
        <strain evidence="13 14">02-257</strain>
    </source>
</reference>
<dbReference type="EMBL" id="CP098502">
    <property type="protein sequence ID" value="UTI65334.1"/>
    <property type="molecule type" value="Genomic_DNA"/>
</dbReference>
<dbReference type="PANTHER" id="PTHR22888">
    <property type="entry name" value="CYTOCHROME C OXIDASE, SUBUNIT II"/>
    <property type="match status" value="1"/>
</dbReference>
<comment type="catalytic activity">
    <reaction evidence="10">
        <text>4 Fe(II)-[cytochrome c] + O2 + 8 H(+)(in) = 4 Fe(III)-[cytochrome c] + 2 H2O + 4 H(+)(out)</text>
        <dbReference type="Rhea" id="RHEA:11436"/>
        <dbReference type="Rhea" id="RHEA-COMP:10350"/>
        <dbReference type="Rhea" id="RHEA-COMP:14399"/>
        <dbReference type="ChEBI" id="CHEBI:15377"/>
        <dbReference type="ChEBI" id="CHEBI:15378"/>
        <dbReference type="ChEBI" id="CHEBI:15379"/>
        <dbReference type="ChEBI" id="CHEBI:29033"/>
        <dbReference type="ChEBI" id="CHEBI:29034"/>
        <dbReference type="EC" id="7.1.1.9"/>
    </reaction>
</comment>
<comment type="similarity">
    <text evidence="2">Belongs to the cytochrome c oxidase subunit 2 family.</text>
</comment>
<evidence type="ECO:0000256" key="8">
    <source>
        <dbReference type="ARBA" id="ARBA00024688"/>
    </source>
</evidence>
<gene>
    <name evidence="13" type="ORF">NBH00_03770</name>
</gene>
<keyword evidence="14" id="KW-1185">Reference proteome</keyword>
<keyword evidence="4" id="KW-0479">Metal-binding</keyword>
<dbReference type="InterPro" id="IPR001505">
    <property type="entry name" value="Copper_CuA"/>
</dbReference>
<keyword evidence="7 11" id="KW-0472">Membrane</keyword>
<keyword evidence="6" id="KW-0186">Copper</keyword>
<keyword evidence="3" id="KW-0813">Transport</keyword>
<evidence type="ECO:0000256" key="10">
    <source>
        <dbReference type="ARBA" id="ARBA00047816"/>
    </source>
</evidence>
<proteinExistence type="inferred from homology"/>
<dbReference type="SUPFAM" id="SSF49503">
    <property type="entry name" value="Cupredoxins"/>
    <property type="match status" value="1"/>
</dbReference>
<dbReference type="Proteomes" id="UP001056035">
    <property type="component" value="Chromosome"/>
</dbReference>
<feature type="transmembrane region" description="Helical" evidence="11">
    <location>
        <begin position="14"/>
        <end position="36"/>
    </location>
</feature>
<keyword evidence="11" id="KW-0812">Transmembrane</keyword>
<evidence type="ECO:0000313" key="14">
    <source>
        <dbReference type="Proteomes" id="UP001056035"/>
    </source>
</evidence>
<protein>
    <recommendedName>
        <fullName evidence="9">Cytochrome aa3 subunit 2</fullName>
    </recommendedName>
</protein>
<keyword evidence="11" id="KW-1133">Transmembrane helix</keyword>
<organism evidence="13 14">
    <name type="scientific">Paraconexibacter antarcticus</name>
    <dbReference type="NCBI Taxonomy" id="2949664"/>
    <lineage>
        <taxon>Bacteria</taxon>
        <taxon>Bacillati</taxon>
        <taxon>Actinomycetota</taxon>
        <taxon>Thermoleophilia</taxon>
        <taxon>Solirubrobacterales</taxon>
        <taxon>Paraconexibacteraceae</taxon>
        <taxon>Paraconexibacter</taxon>
    </lineage>
</organism>
<evidence type="ECO:0000256" key="3">
    <source>
        <dbReference type="ARBA" id="ARBA00022448"/>
    </source>
</evidence>
<accession>A0ABY5DXP2</accession>
<evidence type="ECO:0000256" key="9">
    <source>
        <dbReference type="ARBA" id="ARBA00031399"/>
    </source>
</evidence>
<evidence type="ECO:0000256" key="11">
    <source>
        <dbReference type="SAM" id="Phobius"/>
    </source>
</evidence>
<evidence type="ECO:0000256" key="4">
    <source>
        <dbReference type="ARBA" id="ARBA00022723"/>
    </source>
</evidence>
<name>A0ABY5DXP2_9ACTN</name>
<dbReference type="RefSeq" id="WP_254572015.1">
    <property type="nucleotide sequence ID" value="NZ_CP098502.1"/>
</dbReference>
<dbReference type="Gene3D" id="2.60.40.420">
    <property type="entry name" value="Cupredoxins - blue copper proteins"/>
    <property type="match status" value="1"/>
</dbReference>
<sequence>MTSTRHTYDELSGVYLPVALVVFGVVVVAIAAALLLRRDVPPGVDRVMHIAGPAALVIAAAVLVVLTFEATSDETAGASPPALTVRVTASQWMWRFDYGGGVRSAPPVSPTAPAVLRVPAGRPVRFVGTSADVDHDFWVPDVRFQRQLFAGRTTTWQLVFPRVGGYQGLCAQFCGLYHQDMHFVVQAMPPARFAAWLKARRSR</sequence>
<evidence type="ECO:0000313" key="13">
    <source>
        <dbReference type="EMBL" id="UTI65334.1"/>
    </source>
</evidence>
<dbReference type="InterPro" id="IPR045187">
    <property type="entry name" value="CcO_II"/>
</dbReference>
<dbReference type="InterPro" id="IPR002429">
    <property type="entry name" value="CcO_II-like_C"/>
</dbReference>
<comment type="subcellular location">
    <subcellularLocation>
        <location evidence="1">Membrane</location>
    </subcellularLocation>
</comment>
<evidence type="ECO:0000256" key="2">
    <source>
        <dbReference type="ARBA" id="ARBA00007866"/>
    </source>
</evidence>